<dbReference type="EMBL" id="MZ501099">
    <property type="protein sequence ID" value="QXV83716.1"/>
    <property type="molecule type" value="Genomic_DNA"/>
</dbReference>
<keyword evidence="1" id="KW-1133">Transmembrane helix</keyword>
<name>A0AAE7VXC4_9CAUD</name>
<dbReference type="Proteomes" id="UP000828884">
    <property type="component" value="Segment"/>
</dbReference>
<protein>
    <submittedName>
        <fullName evidence="2">Uncharacterized protein</fullName>
    </submittedName>
</protein>
<feature type="transmembrane region" description="Helical" evidence="1">
    <location>
        <begin position="39"/>
        <end position="58"/>
    </location>
</feature>
<keyword evidence="1" id="KW-0472">Membrane</keyword>
<evidence type="ECO:0000313" key="2">
    <source>
        <dbReference type="EMBL" id="QXV83716.1"/>
    </source>
</evidence>
<accession>A0AAE7VXC4</accession>
<proteinExistence type="predicted"/>
<keyword evidence="1" id="KW-0812">Transmembrane</keyword>
<feature type="transmembrane region" description="Helical" evidence="1">
    <location>
        <begin position="6"/>
        <end position="32"/>
    </location>
</feature>
<gene>
    <name evidence="2" type="ORF">bas09_0071</name>
</gene>
<evidence type="ECO:0000256" key="1">
    <source>
        <dbReference type="SAM" id="Phobius"/>
    </source>
</evidence>
<keyword evidence="3" id="KW-1185">Reference proteome</keyword>
<reference evidence="3" key="1">
    <citation type="journal article" date="2021" name="PLoS Biol.">
        <title>Systematic exploration of Escherichia coli phage-host interactions with the BASEL phage collection.</title>
        <authorList>
            <person name="Maffei E."/>
            <person name="Shaidullina A."/>
            <person name="Burkolter M."/>
            <person name="Heyer Y."/>
            <person name="Estermann F."/>
            <person name="Druelle V."/>
            <person name="Sauer P."/>
            <person name="Willi L."/>
            <person name="Michaelis S."/>
            <person name="Hilbi H."/>
            <person name="Thaler D.S."/>
            <person name="Harms A."/>
        </authorList>
    </citation>
    <scope>NUCLEOTIDE SEQUENCE [LARGE SCALE GENOMIC DNA]</scope>
    <source>
        <strain evidence="3">Bas09</strain>
    </source>
</reference>
<organism evidence="2 3">
    <name type="scientific">Escherichia phage PaulSarasin</name>
    <dbReference type="NCBI Taxonomy" id="2851973"/>
    <lineage>
        <taxon>Viruses</taxon>
        <taxon>Duplodnaviria</taxon>
        <taxon>Heunggongvirae</taxon>
        <taxon>Uroviricota</taxon>
        <taxon>Caudoviricetes</taxon>
        <taxon>Drexlerviridae</taxon>
        <taxon>Tempevirinae</taxon>
        <taxon>Changchunvirus</taxon>
    </lineage>
</organism>
<evidence type="ECO:0000313" key="3">
    <source>
        <dbReference type="Proteomes" id="UP000828884"/>
    </source>
</evidence>
<sequence length="59" mass="6273">MKKLGLGLGFGFVAFWIAAVIGWIMNIVAMFGEISTNELIIRAVGAVIAPAGAIMGWFM</sequence>